<evidence type="ECO:0000256" key="4">
    <source>
        <dbReference type="ARBA" id="ARBA00023004"/>
    </source>
</evidence>
<dbReference type="Pfam" id="PF19112">
    <property type="entry name" value="VanA_C"/>
    <property type="match status" value="1"/>
</dbReference>
<evidence type="ECO:0000313" key="7">
    <source>
        <dbReference type="EMBL" id="TDF95175.1"/>
    </source>
</evidence>
<dbReference type="PROSITE" id="PS51296">
    <property type="entry name" value="RIESKE"/>
    <property type="match status" value="1"/>
</dbReference>
<dbReference type="GO" id="GO:0051213">
    <property type="term" value="F:dioxygenase activity"/>
    <property type="evidence" value="ECO:0007669"/>
    <property type="project" value="UniProtKB-KW"/>
</dbReference>
<dbReference type="GO" id="GO:0004497">
    <property type="term" value="F:monooxygenase activity"/>
    <property type="evidence" value="ECO:0007669"/>
    <property type="project" value="UniProtKB-ARBA"/>
</dbReference>
<feature type="domain" description="Rieske" evidence="6">
    <location>
        <begin position="13"/>
        <end position="116"/>
    </location>
</feature>
<evidence type="ECO:0000256" key="3">
    <source>
        <dbReference type="ARBA" id="ARBA00023002"/>
    </source>
</evidence>
<dbReference type="RefSeq" id="WP_133232074.1">
    <property type="nucleotide sequence ID" value="NZ_SMRT01000011.1"/>
</dbReference>
<dbReference type="AlphaFoldDB" id="A0A4R5KK17"/>
<dbReference type="GO" id="GO:0051537">
    <property type="term" value="F:2 iron, 2 sulfur cluster binding"/>
    <property type="evidence" value="ECO:0007669"/>
    <property type="project" value="UniProtKB-KW"/>
</dbReference>
<dbReference type="Pfam" id="PF00355">
    <property type="entry name" value="Rieske"/>
    <property type="match status" value="1"/>
</dbReference>
<keyword evidence="7" id="KW-0223">Dioxygenase</keyword>
<dbReference type="Proteomes" id="UP000295636">
    <property type="component" value="Unassembled WGS sequence"/>
</dbReference>
<keyword evidence="4" id="KW-0408">Iron</keyword>
<evidence type="ECO:0000256" key="2">
    <source>
        <dbReference type="ARBA" id="ARBA00022723"/>
    </source>
</evidence>
<keyword evidence="2" id="KW-0479">Metal-binding</keyword>
<dbReference type="PANTHER" id="PTHR21266:SF60">
    <property type="entry name" value="3-KETOSTEROID-9-ALPHA-MONOOXYGENASE, OXYGENASE COMPONENT"/>
    <property type="match status" value="1"/>
</dbReference>
<dbReference type="OrthoDB" id="9800776at2"/>
<dbReference type="InterPro" id="IPR017941">
    <property type="entry name" value="Rieske_2Fe-2S"/>
</dbReference>
<evidence type="ECO:0000256" key="5">
    <source>
        <dbReference type="ARBA" id="ARBA00023014"/>
    </source>
</evidence>
<keyword evidence="3" id="KW-0560">Oxidoreductase</keyword>
<accession>A0A4R5KK17</accession>
<proteinExistence type="predicted"/>
<dbReference type="Gene3D" id="3.90.380.10">
    <property type="entry name" value="Naphthalene 1,2-dioxygenase Alpha Subunit, Chain A, domain 1"/>
    <property type="match status" value="1"/>
</dbReference>
<evidence type="ECO:0000313" key="8">
    <source>
        <dbReference type="Proteomes" id="UP000295636"/>
    </source>
</evidence>
<dbReference type="SUPFAM" id="SSF50022">
    <property type="entry name" value="ISP domain"/>
    <property type="match status" value="1"/>
</dbReference>
<dbReference type="EMBL" id="SMRT01000011">
    <property type="protein sequence ID" value="TDF95175.1"/>
    <property type="molecule type" value="Genomic_DNA"/>
</dbReference>
<keyword evidence="8" id="KW-1185">Reference proteome</keyword>
<dbReference type="GO" id="GO:0016705">
    <property type="term" value="F:oxidoreductase activity, acting on paired donors, with incorporation or reduction of molecular oxygen"/>
    <property type="evidence" value="ECO:0007669"/>
    <property type="project" value="UniProtKB-ARBA"/>
</dbReference>
<gene>
    <name evidence="7" type="ORF">E1757_21870</name>
</gene>
<keyword evidence="1" id="KW-0001">2Fe-2S</keyword>
<reference evidence="7 8" key="1">
    <citation type="submission" date="2019-03" db="EMBL/GenBank/DDBJ databases">
        <title>This is whole genome sequence of Paenibacillus sp MS74 strain.</title>
        <authorList>
            <person name="Trinh H.N."/>
        </authorList>
    </citation>
    <scope>NUCLEOTIDE SEQUENCE [LARGE SCALE GENOMIC DNA]</scope>
    <source>
        <strain evidence="7 8">MS74</strain>
    </source>
</reference>
<dbReference type="CDD" id="cd03469">
    <property type="entry name" value="Rieske_RO_Alpha_N"/>
    <property type="match status" value="1"/>
</dbReference>
<dbReference type="Gene3D" id="2.102.10.10">
    <property type="entry name" value="Rieske [2Fe-2S] iron-sulphur domain"/>
    <property type="match status" value="1"/>
</dbReference>
<dbReference type="SUPFAM" id="SSF55961">
    <property type="entry name" value="Bet v1-like"/>
    <property type="match status" value="1"/>
</dbReference>
<evidence type="ECO:0000256" key="1">
    <source>
        <dbReference type="ARBA" id="ARBA00022714"/>
    </source>
</evidence>
<dbReference type="InterPro" id="IPR036922">
    <property type="entry name" value="Rieske_2Fe-2S_sf"/>
</dbReference>
<dbReference type="InterPro" id="IPR050584">
    <property type="entry name" value="Cholesterol_7-desaturase"/>
</dbReference>
<name>A0A4R5KK17_9BACL</name>
<dbReference type="GO" id="GO:0046872">
    <property type="term" value="F:metal ion binding"/>
    <property type="evidence" value="ECO:0007669"/>
    <property type="project" value="UniProtKB-KW"/>
</dbReference>
<dbReference type="InterPro" id="IPR044043">
    <property type="entry name" value="VanA_C_cat"/>
</dbReference>
<dbReference type="PANTHER" id="PTHR21266">
    <property type="entry name" value="IRON-SULFUR DOMAIN CONTAINING PROTEIN"/>
    <property type="match status" value="1"/>
</dbReference>
<sequence>MLQTKQKIFRSFYYPVMPIADLQDGPKPFKLMGEPIVLWLDEQQKPAAAVDRCCHRTAKLSKGELRNGCIVCPYHGWTFNRDGKCTWFPQSELEDPPKVYKIKGYRCEERYGYAWVALDTPVTELPVFKYSDNTEFRKVDEFYEVIHCAALRLMENSFDAAHVNFVHKNTFGDIDNPIPPKVTLTPNEWGFEAYMEIPVHNKLNQKVKALNMDEERTVRKQVSEWFMPFIRQTSITYPTGLIHSIVTCATPIDDDSCQLVQFVYRNDREEDVPSESIIAFDRNVVDEDMEVLETTETNVSLDITKKVENHMLSDQPGILMRKMLLELFEKHGEQEVY</sequence>
<comment type="caution">
    <text evidence="7">The sequence shown here is derived from an EMBL/GenBank/DDBJ whole genome shotgun (WGS) entry which is preliminary data.</text>
</comment>
<keyword evidence="5" id="KW-0411">Iron-sulfur</keyword>
<protein>
    <submittedName>
        <fullName evidence="7">Aromatic ring-hydroxylating dioxygenase subunit alpha</fullName>
    </submittedName>
</protein>
<evidence type="ECO:0000259" key="6">
    <source>
        <dbReference type="PROSITE" id="PS51296"/>
    </source>
</evidence>
<organism evidence="7 8">
    <name type="scientific">Paenibacillus piri</name>
    <dbReference type="NCBI Taxonomy" id="2547395"/>
    <lineage>
        <taxon>Bacteria</taxon>
        <taxon>Bacillati</taxon>
        <taxon>Bacillota</taxon>
        <taxon>Bacilli</taxon>
        <taxon>Bacillales</taxon>
        <taxon>Paenibacillaceae</taxon>
        <taxon>Paenibacillus</taxon>
    </lineage>
</organism>